<accession>A0A364Y1K7</accession>
<proteinExistence type="predicted"/>
<comment type="caution">
    <text evidence="1">The sequence shown here is derived from an EMBL/GenBank/DDBJ whole genome shotgun (WGS) entry which is preliminary data.</text>
</comment>
<dbReference type="Proteomes" id="UP000251889">
    <property type="component" value="Unassembled WGS sequence"/>
</dbReference>
<evidence type="ECO:0000313" key="2">
    <source>
        <dbReference type="Proteomes" id="UP000251889"/>
    </source>
</evidence>
<dbReference type="EMBL" id="QMFY01000010">
    <property type="protein sequence ID" value="RAV99643.1"/>
    <property type="molecule type" value="Genomic_DNA"/>
</dbReference>
<dbReference type="RefSeq" id="WP_112748435.1">
    <property type="nucleotide sequence ID" value="NZ_QMFY01000010.1"/>
</dbReference>
<sequence>MKIPSPYSRKSRTDKLFYKAGAGAFHQMRLYLESMDELLQVQRQRIERDRRKHLKKYPQDWQLIEEFSDGDIARVDGYFTNVLLNSSFMASFALFESVFQKVCFRTAYKYFQEPDFNSGPGIINKYRSYLSSILRNDFAQADLSWQDILRYSELRNAIVHHGSIGTKKDILLLIPFLKKHNFITVKKIRNTSKYRFTITDKKFIYEFLACVSKFIRDILFELPPGRRKKLPHQIAARPKISATGQ</sequence>
<organism evidence="1 2">
    <name type="scientific">Pseudochryseolinea flava</name>
    <dbReference type="NCBI Taxonomy" id="2059302"/>
    <lineage>
        <taxon>Bacteria</taxon>
        <taxon>Pseudomonadati</taxon>
        <taxon>Bacteroidota</taxon>
        <taxon>Cytophagia</taxon>
        <taxon>Cytophagales</taxon>
        <taxon>Fulvivirgaceae</taxon>
        <taxon>Pseudochryseolinea</taxon>
    </lineage>
</organism>
<reference evidence="1 2" key="1">
    <citation type="submission" date="2018-06" db="EMBL/GenBank/DDBJ databases">
        <title>Chryseolinea flavus sp. nov., a member of the phylum Bacteroidetes isolated from soil.</title>
        <authorList>
            <person name="Li Y."/>
            <person name="Wang J."/>
        </authorList>
    </citation>
    <scope>NUCLEOTIDE SEQUENCE [LARGE SCALE GENOMIC DNA]</scope>
    <source>
        <strain evidence="1 2">SDU1-6</strain>
    </source>
</reference>
<gene>
    <name evidence="1" type="ORF">DQQ10_18780</name>
</gene>
<name>A0A364Y1K7_9BACT</name>
<dbReference type="AlphaFoldDB" id="A0A364Y1K7"/>
<dbReference type="OrthoDB" id="10010569at2"/>
<keyword evidence="2" id="KW-1185">Reference proteome</keyword>
<protein>
    <recommendedName>
        <fullName evidence="3">RiboL-PSP-HEPN domain-containing protein</fullName>
    </recommendedName>
</protein>
<evidence type="ECO:0000313" key="1">
    <source>
        <dbReference type="EMBL" id="RAV99643.1"/>
    </source>
</evidence>
<evidence type="ECO:0008006" key="3">
    <source>
        <dbReference type="Google" id="ProtNLM"/>
    </source>
</evidence>